<sequence>MTTRLGRTSPPPDEDWAASQAGAYADGATPQDAARARARTRAWGRFTRNFVVQGTAAEWALCWLAALRGRLAAMPDAARPGRAPEPFARRPHLVYFLHDEVVVHAPAEQAADVEAVLREAAAEAGRLLFGDFPVDFPVTVATVDRYADAK</sequence>
<dbReference type="SUPFAM" id="SSF56672">
    <property type="entry name" value="DNA/RNA polymerases"/>
    <property type="match status" value="1"/>
</dbReference>
<reference evidence="2" key="1">
    <citation type="journal article" date="2019" name="Int. J. Syst. Evol. Microbiol.">
        <title>The Global Catalogue of Microorganisms (GCM) 10K type strain sequencing project: providing services to taxonomists for standard genome sequencing and annotation.</title>
        <authorList>
            <consortium name="The Broad Institute Genomics Platform"/>
            <consortium name="The Broad Institute Genome Sequencing Center for Infectious Disease"/>
            <person name="Wu L."/>
            <person name="Ma J."/>
        </authorList>
    </citation>
    <scope>NUCLEOTIDE SEQUENCE [LARGE SCALE GENOMIC DNA]</scope>
    <source>
        <strain evidence="2">NBRC 108565</strain>
    </source>
</reference>
<dbReference type="Gene3D" id="3.30.70.370">
    <property type="match status" value="1"/>
</dbReference>
<protein>
    <recommendedName>
        <fullName evidence="3">DNA polymerase-1</fullName>
    </recommendedName>
</protein>
<evidence type="ECO:0000313" key="1">
    <source>
        <dbReference type="EMBL" id="BDZ43267.1"/>
    </source>
</evidence>
<gene>
    <name evidence="1" type="ORF">GCM10025865_25660</name>
</gene>
<dbReference type="EMBL" id="AP027729">
    <property type="protein sequence ID" value="BDZ43267.1"/>
    <property type="molecule type" value="Genomic_DNA"/>
</dbReference>
<name>A0ABM8G4Y6_9CELL</name>
<dbReference type="InterPro" id="IPR043502">
    <property type="entry name" value="DNA/RNA_pol_sf"/>
</dbReference>
<accession>A0ABM8G4Y6</accession>
<keyword evidence="2" id="KW-1185">Reference proteome</keyword>
<evidence type="ECO:0000313" key="2">
    <source>
        <dbReference type="Proteomes" id="UP001321475"/>
    </source>
</evidence>
<proteinExistence type="predicted"/>
<evidence type="ECO:0008006" key="3">
    <source>
        <dbReference type="Google" id="ProtNLM"/>
    </source>
</evidence>
<dbReference type="Proteomes" id="UP001321475">
    <property type="component" value="Chromosome"/>
</dbReference>
<organism evidence="1 2">
    <name type="scientific">Paraoerskovia sediminicola</name>
    <dbReference type="NCBI Taxonomy" id="1138587"/>
    <lineage>
        <taxon>Bacteria</taxon>
        <taxon>Bacillati</taxon>
        <taxon>Actinomycetota</taxon>
        <taxon>Actinomycetes</taxon>
        <taxon>Micrococcales</taxon>
        <taxon>Cellulomonadaceae</taxon>
        <taxon>Paraoerskovia</taxon>
    </lineage>
</organism>